<dbReference type="Proteomes" id="UP000612956">
    <property type="component" value="Unassembled WGS sequence"/>
</dbReference>
<proteinExistence type="predicted"/>
<evidence type="ECO:0000313" key="1">
    <source>
        <dbReference type="EMBL" id="GGK69305.1"/>
    </source>
</evidence>
<accession>A0A917QV75</accession>
<comment type="caution">
    <text evidence="1">The sequence shown here is derived from an EMBL/GenBank/DDBJ whole genome shotgun (WGS) entry which is preliminary data.</text>
</comment>
<dbReference type="AlphaFoldDB" id="A0A917QV75"/>
<name>A0A917QV75_9NOCA</name>
<reference evidence="1" key="2">
    <citation type="submission" date="2020-09" db="EMBL/GenBank/DDBJ databases">
        <authorList>
            <person name="Sun Q."/>
            <person name="Zhou Y."/>
        </authorList>
    </citation>
    <scope>NUCLEOTIDE SEQUENCE</scope>
    <source>
        <strain evidence="1">CGMCC 4.7278</strain>
    </source>
</reference>
<organism evidence="1 2">
    <name type="scientific">Nocardia camponoti</name>
    <dbReference type="NCBI Taxonomy" id="1616106"/>
    <lineage>
        <taxon>Bacteria</taxon>
        <taxon>Bacillati</taxon>
        <taxon>Actinomycetota</taxon>
        <taxon>Actinomycetes</taxon>
        <taxon>Mycobacteriales</taxon>
        <taxon>Nocardiaceae</taxon>
        <taxon>Nocardia</taxon>
    </lineage>
</organism>
<keyword evidence="2" id="KW-1185">Reference proteome</keyword>
<sequence length="52" mass="5730">MSTDRIARLQALADQHDVNTWVRNYGSWLADHEFSADLGARGTSAPTRGSAR</sequence>
<reference evidence="1" key="1">
    <citation type="journal article" date="2014" name="Int. J. Syst. Evol. Microbiol.">
        <title>Complete genome sequence of Corynebacterium casei LMG S-19264T (=DSM 44701T), isolated from a smear-ripened cheese.</title>
        <authorList>
            <consortium name="US DOE Joint Genome Institute (JGI-PGF)"/>
            <person name="Walter F."/>
            <person name="Albersmeier A."/>
            <person name="Kalinowski J."/>
            <person name="Ruckert C."/>
        </authorList>
    </citation>
    <scope>NUCLEOTIDE SEQUENCE</scope>
    <source>
        <strain evidence="1">CGMCC 4.7278</strain>
    </source>
</reference>
<protein>
    <submittedName>
        <fullName evidence="1">Uncharacterized protein</fullName>
    </submittedName>
</protein>
<evidence type="ECO:0000313" key="2">
    <source>
        <dbReference type="Proteomes" id="UP000612956"/>
    </source>
</evidence>
<gene>
    <name evidence="1" type="ORF">GCM10011591_46770</name>
</gene>
<dbReference type="RefSeq" id="WP_188831235.1">
    <property type="nucleotide sequence ID" value="NZ_BMMW01000007.1"/>
</dbReference>
<dbReference type="EMBL" id="BMMW01000007">
    <property type="protein sequence ID" value="GGK69305.1"/>
    <property type="molecule type" value="Genomic_DNA"/>
</dbReference>